<dbReference type="InterPro" id="IPR031571">
    <property type="entry name" value="RcpC_dom"/>
</dbReference>
<keyword evidence="2" id="KW-0812">Transmembrane</keyword>
<keyword evidence="5" id="KW-1185">Reference proteome</keyword>
<proteinExistence type="predicted"/>
<dbReference type="Pfam" id="PF16976">
    <property type="entry name" value="RcpC"/>
    <property type="match status" value="1"/>
</dbReference>
<dbReference type="EMBL" id="SNZA01000003">
    <property type="protein sequence ID" value="TDR13113.1"/>
    <property type="molecule type" value="Genomic_DNA"/>
</dbReference>
<keyword evidence="2" id="KW-0472">Membrane</keyword>
<dbReference type="InterPro" id="IPR017592">
    <property type="entry name" value="Pilus_assmbl_Flp-typ_CpaB"/>
</dbReference>
<feature type="region of interest" description="Disordered" evidence="1">
    <location>
        <begin position="268"/>
        <end position="290"/>
    </location>
</feature>
<evidence type="ECO:0000256" key="1">
    <source>
        <dbReference type="SAM" id="MobiDB-lite"/>
    </source>
</evidence>
<accession>A0A4R6X8L8</accession>
<feature type="domain" description="Flp pilus assembly protein RcpC/CpaB" evidence="3">
    <location>
        <begin position="125"/>
        <end position="247"/>
    </location>
</feature>
<evidence type="ECO:0000259" key="3">
    <source>
        <dbReference type="Pfam" id="PF16976"/>
    </source>
</evidence>
<name>A0A4R6X8L8_9GAMM</name>
<protein>
    <submittedName>
        <fullName evidence="4">Pilus assembly protein CpaB</fullName>
    </submittedName>
</protein>
<evidence type="ECO:0000313" key="5">
    <source>
        <dbReference type="Proteomes" id="UP000295729"/>
    </source>
</evidence>
<gene>
    <name evidence="4" type="ORF">C8D85_1987</name>
</gene>
<keyword evidence="2" id="KW-1133">Transmembrane helix</keyword>
<dbReference type="OrthoDB" id="6400671at2"/>
<evidence type="ECO:0000256" key="2">
    <source>
        <dbReference type="SAM" id="Phobius"/>
    </source>
</evidence>
<organism evidence="4 5">
    <name type="scientific">Marinomonas communis</name>
    <dbReference type="NCBI Taxonomy" id="28254"/>
    <lineage>
        <taxon>Bacteria</taxon>
        <taxon>Pseudomonadati</taxon>
        <taxon>Pseudomonadota</taxon>
        <taxon>Gammaproteobacteria</taxon>
        <taxon>Oceanospirillales</taxon>
        <taxon>Oceanospirillaceae</taxon>
        <taxon>Marinomonas</taxon>
    </lineage>
</organism>
<dbReference type="RefSeq" id="WP_133562194.1">
    <property type="nucleotide sequence ID" value="NZ_SNZA01000003.1"/>
</dbReference>
<reference evidence="4 5" key="1">
    <citation type="submission" date="2019-03" db="EMBL/GenBank/DDBJ databases">
        <title>Genomic Encyclopedia of Type Strains, Phase IV (KMG-IV): sequencing the most valuable type-strain genomes for metagenomic binning, comparative biology and taxonomic classification.</title>
        <authorList>
            <person name="Goeker M."/>
        </authorList>
    </citation>
    <scope>NUCLEOTIDE SEQUENCE [LARGE SCALE GENOMIC DNA]</scope>
    <source>
        <strain evidence="4 5">DSM 5604</strain>
    </source>
</reference>
<feature type="compositionally biased region" description="Polar residues" evidence="1">
    <location>
        <begin position="277"/>
        <end position="290"/>
    </location>
</feature>
<sequence>MKSRLLMYLSLIILGVGLIGIYLLKTAEPAPKNDVPLPVAEVTPPPEETVQVWKSKADLSKGQFVSRDNFYIEEVPKSQALLLGVDKDIQLDFMDGMVIKKNTSADQPIFPELLAFPNQEGYFRFALEEGFMPVPVAVRASAVLGDVIQAGSIVDILALASPTENLNNSSVVRDLSNVSLTSVVNGVKVLQVYKKEVDKPKNNGSMVSAILPAGQDINMVTVIMQLTKQQAAKVAMARNISQLEILLSSEKTRRSYINIDSGDLLPEAKPVRELRPGSNTSQNQNMSFLQ</sequence>
<dbReference type="Proteomes" id="UP000295729">
    <property type="component" value="Unassembled WGS sequence"/>
</dbReference>
<comment type="caution">
    <text evidence="4">The sequence shown here is derived from an EMBL/GenBank/DDBJ whole genome shotgun (WGS) entry which is preliminary data.</text>
</comment>
<evidence type="ECO:0000313" key="4">
    <source>
        <dbReference type="EMBL" id="TDR13113.1"/>
    </source>
</evidence>
<dbReference type="AlphaFoldDB" id="A0A4R6X8L8"/>
<dbReference type="NCBIfam" id="TIGR03177">
    <property type="entry name" value="pilus_cpaB"/>
    <property type="match status" value="1"/>
</dbReference>
<feature type="transmembrane region" description="Helical" evidence="2">
    <location>
        <begin position="5"/>
        <end position="24"/>
    </location>
</feature>